<dbReference type="GO" id="GO:0018169">
    <property type="term" value="F:ribosomal S6-glutamic acid ligase activity"/>
    <property type="evidence" value="ECO:0007669"/>
    <property type="project" value="TreeGrafter"/>
</dbReference>
<dbReference type="PANTHER" id="PTHR21621">
    <property type="entry name" value="RIBOSOMAL PROTEIN S6 MODIFICATION PROTEIN"/>
    <property type="match status" value="1"/>
</dbReference>
<keyword evidence="5" id="KW-0808">Transferase</keyword>
<dbReference type="GO" id="GO:0005524">
    <property type="term" value="F:ATP binding"/>
    <property type="evidence" value="ECO:0007669"/>
    <property type="project" value="UniProtKB-UniRule"/>
</dbReference>
<dbReference type="InterPro" id="IPR011761">
    <property type="entry name" value="ATP-grasp"/>
</dbReference>
<dbReference type="Gene3D" id="3.30.470.20">
    <property type="entry name" value="ATP-grasp fold, B domain"/>
    <property type="match status" value="2"/>
</dbReference>
<dbReference type="BioCyc" id="AURANTIMONAS:SI859A1_03125-MONOMER"/>
<gene>
    <name evidence="5" type="ORF">SI859A1_03125</name>
</gene>
<evidence type="ECO:0000256" key="2">
    <source>
        <dbReference type="SAM" id="MobiDB-lite"/>
    </source>
</evidence>
<dbReference type="RefSeq" id="WP_009210939.1">
    <property type="nucleotide sequence ID" value="NZ_BBWP01000004.1"/>
</dbReference>
<keyword evidence="1" id="KW-0547">Nucleotide-binding</keyword>
<dbReference type="HOGENOM" id="CLU_032794_0_0_5"/>
<dbReference type="InterPro" id="IPR017534">
    <property type="entry name" value="GNAT-acetyltransferase"/>
</dbReference>
<dbReference type="InterPro" id="IPR016181">
    <property type="entry name" value="Acyl_CoA_acyltransferase"/>
</dbReference>
<dbReference type="GO" id="GO:0005737">
    <property type="term" value="C:cytoplasm"/>
    <property type="evidence" value="ECO:0007669"/>
    <property type="project" value="TreeGrafter"/>
</dbReference>
<accession>Q1YFQ5</accession>
<feature type="domain" description="N-acetyltransferase" evidence="4">
    <location>
        <begin position="121"/>
        <end position="271"/>
    </location>
</feature>
<dbReference type="SUPFAM" id="SSF56059">
    <property type="entry name" value="Glutathione synthetase ATP-binding domain-like"/>
    <property type="match status" value="1"/>
</dbReference>
<protein>
    <submittedName>
        <fullName evidence="5">Acetyltransferase</fullName>
    </submittedName>
</protein>
<dbReference type="Pfam" id="PF00583">
    <property type="entry name" value="Acetyltransf_1"/>
    <property type="match status" value="1"/>
</dbReference>
<dbReference type="GO" id="GO:0016747">
    <property type="term" value="F:acyltransferase activity, transferring groups other than amino-acyl groups"/>
    <property type="evidence" value="ECO:0007669"/>
    <property type="project" value="InterPro"/>
</dbReference>
<dbReference type="SUPFAM" id="SSF55729">
    <property type="entry name" value="Acyl-CoA N-acyltransferases (Nat)"/>
    <property type="match status" value="1"/>
</dbReference>
<comment type="caution">
    <text evidence="5">The sequence shown here is derived from an EMBL/GenBank/DDBJ whole genome shotgun (WGS) entry which is preliminary data.</text>
</comment>
<dbReference type="PROSITE" id="PS51186">
    <property type="entry name" value="GNAT"/>
    <property type="match status" value="1"/>
</dbReference>
<dbReference type="Gene3D" id="3.40.630.30">
    <property type="match status" value="1"/>
</dbReference>
<dbReference type="NCBIfam" id="TIGR03103">
    <property type="entry name" value="trio_acet_GNAT"/>
    <property type="match status" value="1"/>
</dbReference>
<dbReference type="PROSITE" id="PS50975">
    <property type="entry name" value="ATP_GRASP"/>
    <property type="match status" value="1"/>
</dbReference>
<feature type="domain" description="ATP-grasp" evidence="3">
    <location>
        <begin position="341"/>
        <end position="585"/>
    </location>
</feature>
<evidence type="ECO:0000313" key="6">
    <source>
        <dbReference type="Proteomes" id="UP000000321"/>
    </source>
</evidence>
<dbReference type="AlphaFoldDB" id="Q1YFQ5"/>
<dbReference type="Proteomes" id="UP000000321">
    <property type="component" value="Unassembled WGS sequence"/>
</dbReference>
<dbReference type="InterPro" id="IPR000182">
    <property type="entry name" value="GNAT_dom"/>
</dbReference>
<feature type="region of interest" description="Disordered" evidence="2">
    <location>
        <begin position="1"/>
        <end position="24"/>
    </location>
</feature>
<dbReference type="CDD" id="cd04301">
    <property type="entry name" value="NAT_SF"/>
    <property type="match status" value="1"/>
</dbReference>
<dbReference type="GO" id="GO:0009432">
    <property type="term" value="P:SOS response"/>
    <property type="evidence" value="ECO:0007669"/>
    <property type="project" value="TreeGrafter"/>
</dbReference>
<organism evidence="5 6">
    <name type="scientific">Aurantimonas manganoxydans (strain ATCC BAA-1229 / DSM 21871 / SI85-9A1)</name>
    <dbReference type="NCBI Taxonomy" id="287752"/>
    <lineage>
        <taxon>Bacteria</taxon>
        <taxon>Pseudomonadati</taxon>
        <taxon>Pseudomonadota</taxon>
        <taxon>Alphaproteobacteria</taxon>
        <taxon>Hyphomicrobiales</taxon>
        <taxon>Aurantimonadaceae</taxon>
        <taxon>Aurantimonas</taxon>
    </lineage>
</organism>
<dbReference type="GO" id="GO:0046872">
    <property type="term" value="F:metal ion binding"/>
    <property type="evidence" value="ECO:0007669"/>
    <property type="project" value="InterPro"/>
</dbReference>
<evidence type="ECO:0000259" key="3">
    <source>
        <dbReference type="PROSITE" id="PS50975"/>
    </source>
</evidence>
<dbReference type="EMBL" id="AAPJ01000006">
    <property type="protein sequence ID" value="EAS48918.1"/>
    <property type="molecule type" value="Genomic_DNA"/>
</dbReference>
<name>Q1YFQ5_AURMS</name>
<proteinExistence type="predicted"/>
<dbReference type="PANTHER" id="PTHR21621:SF0">
    <property type="entry name" value="BETA-CITRYLGLUTAMATE SYNTHASE B-RELATED"/>
    <property type="match status" value="1"/>
</dbReference>
<keyword evidence="6" id="KW-1185">Reference proteome</keyword>
<keyword evidence="1" id="KW-0067">ATP-binding</keyword>
<evidence type="ECO:0000313" key="5">
    <source>
        <dbReference type="EMBL" id="EAS48918.1"/>
    </source>
</evidence>
<evidence type="ECO:0000259" key="4">
    <source>
        <dbReference type="PROSITE" id="PS51186"/>
    </source>
</evidence>
<sequence>MADMRDKQQHGVDKHRLRRMHRDGMKPPINQPGGAAYQAQENAILDCGWGRLVFGQTFDDPKELVSSLREEGTARRDIAFYVRDPHVLLSHAPQEIFLDPSHTYRLDLATYRSDPRRPRGYFIRRMSSEQDANEVNRIYQSRGMVQVHPGFFWSNRDNRALTYFVAEDETTGAIIGTVTGVHNRRAFNDPENGSSLWCLAVDPQATQPGIGEALVRRLAEHFQARECAFMDLSVMHDNDKAIALYDKLGFYRVPYFAVKRKNEINEKLFTGTDDDYDHLNPYARIIVDEARRRGIHAEVTDAPGGFFRLTQGGRTIHCRESLSELTSAIAMSICDDKSVTRRTVEAAGVKVPEQMDADVGDEAIAAFIETHGSIVVKPARGEQGRGIAVGIDNLEDAKTAIAAARQQSDRVLLEACFNGEDLRLIVIDYRLVAAALRRPPHITGDGRSSVRELIEHLSRRRAAATGGESRIPDDAETTRCVKNAGYDMDAVLPKGEWIAVRKTANLHTGGTIHDVTGEVHPTLVQAAIAAARAIEIPVTGIDLMVKDPRQPDYVFIEANERPGLANHEPQPTAERFIDLLFPLSIPFSVRAARNQQQKSRKDE</sequence>
<evidence type="ECO:0000256" key="1">
    <source>
        <dbReference type="PROSITE-ProRule" id="PRU00409"/>
    </source>
</evidence>
<feature type="compositionally biased region" description="Basic and acidic residues" evidence="2">
    <location>
        <begin position="1"/>
        <end position="14"/>
    </location>
</feature>
<reference evidence="5 6" key="1">
    <citation type="journal article" date="2008" name="Appl. Environ. Microbiol.">
        <title>Genomic insights into Mn(II) oxidation by the marine alphaproteobacterium Aurantimonas sp. strain SI85-9A1.</title>
        <authorList>
            <person name="Dick G.J."/>
            <person name="Podell S."/>
            <person name="Johnson H.A."/>
            <person name="Rivera-Espinoza Y."/>
            <person name="Bernier-Latmani R."/>
            <person name="McCarthy J.K."/>
            <person name="Torpey J.W."/>
            <person name="Clement B.G."/>
            <person name="Gaasterland T."/>
            <person name="Tebo B.M."/>
        </authorList>
    </citation>
    <scope>NUCLEOTIDE SEQUENCE [LARGE SCALE GENOMIC DNA]</scope>
    <source>
        <strain evidence="5 6">SI85-9A1</strain>
    </source>
</reference>